<gene>
    <name evidence="1" type="ORF">CCACVL1_00912</name>
</gene>
<keyword evidence="2" id="KW-1185">Reference proteome</keyword>
<evidence type="ECO:0000313" key="1">
    <source>
        <dbReference type="EMBL" id="OMP10512.1"/>
    </source>
</evidence>
<name>A0A1R3KTW0_COCAP</name>
<dbReference type="EMBL" id="AWWV01002343">
    <property type="protein sequence ID" value="OMP10512.1"/>
    <property type="molecule type" value="Genomic_DNA"/>
</dbReference>
<dbReference type="Proteomes" id="UP000188268">
    <property type="component" value="Unassembled WGS sequence"/>
</dbReference>
<evidence type="ECO:0000313" key="2">
    <source>
        <dbReference type="Proteomes" id="UP000188268"/>
    </source>
</evidence>
<sequence>MVAAVRKRGGAGVLINAERAGYVRKGDDIRCSFNFITEDNPNCRCLDLTFEEEVDDEGANKILSTLAYTATLMLTGLACIIEKVGGTVSVL</sequence>
<organism evidence="1 2">
    <name type="scientific">Corchorus capsularis</name>
    <name type="common">Jute</name>
    <dbReference type="NCBI Taxonomy" id="210143"/>
    <lineage>
        <taxon>Eukaryota</taxon>
        <taxon>Viridiplantae</taxon>
        <taxon>Streptophyta</taxon>
        <taxon>Embryophyta</taxon>
        <taxon>Tracheophyta</taxon>
        <taxon>Spermatophyta</taxon>
        <taxon>Magnoliopsida</taxon>
        <taxon>eudicotyledons</taxon>
        <taxon>Gunneridae</taxon>
        <taxon>Pentapetalae</taxon>
        <taxon>rosids</taxon>
        <taxon>malvids</taxon>
        <taxon>Malvales</taxon>
        <taxon>Malvaceae</taxon>
        <taxon>Grewioideae</taxon>
        <taxon>Apeibeae</taxon>
        <taxon>Corchorus</taxon>
    </lineage>
</organism>
<reference evidence="1 2" key="1">
    <citation type="submission" date="2013-09" db="EMBL/GenBank/DDBJ databases">
        <title>Corchorus capsularis genome sequencing.</title>
        <authorList>
            <person name="Alam M."/>
            <person name="Haque M.S."/>
            <person name="Islam M.S."/>
            <person name="Emdad E.M."/>
            <person name="Islam M.M."/>
            <person name="Ahmed B."/>
            <person name="Halim A."/>
            <person name="Hossen Q.M.M."/>
            <person name="Hossain M.Z."/>
            <person name="Ahmed R."/>
            <person name="Khan M.M."/>
            <person name="Islam R."/>
            <person name="Rashid M.M."/>
            <person name="Khan S.A."/>
            <person name="Rahman M.S."/>
            <person name="Alam M."/>
        </authorList>
    </citation>
    <scope>NUCLEOTIDE SEQUENCE [LARGE SCALE GENOMIC DNA]</scope>
    <source>
        <strain evidence="2">cv. CVL-1</strain>
        <tissue evidence="1">Whole seedling</tissue>
    </source>
</reference>
<protein>
    <submittedName>
        <fullName evidence="1">Uncharacterized protein</fullName>
    </submittedName>
</protein>
<dbReference type="Gramene" id="OMP10512">
    <property type="protein sequence ID" value="OMP10512"/>
    <property type="gene ID" value="CCACVL1_00912"/>
</dbReference>
<comment type="caution">
    <text evidence="1">The sequence shown here is derived from an EMBL/GenBank/DDBJ whole genome shotgun (WGS) entry which is preliminary data.</text>
</comment>
<dbReference type="AlphaFoldDB" id="A0A1R3KTW0"/>
<proteinExistence type="predicted"/>
<accession>A0A1R3KTW0</accession>